<sequence>MDKPHEYEHIEWVNFNKLSIDPTILPGIQQSLKEKKAKINIVSYFAEWCPNCHYDAITLKNIYDEYSQYDLEMILVMNYANMEKSRKFIELYGLKMEMILGELHEKSEKDVDEILFSQFRKDLNDSRIWGTPFHLIIINGKIDNIGIVKGEFIKKEIIELLSDNFKETLTC</sequence>
<dbReference type="Gene3D" id="3.40.30.10">
    <property type="entry name" value="Glutaredoxin"/>
    <property type="match status" value="1"/>
</dbReference>
<dbReference type="AlphaFoldDB" id="A0A381Z0B7"/>
<name>A0A381Z0B7_9ZZZZ</name>
<reference evidence="1" key="1">
    <citation type="submission" date="2018-05" db="EMBL/GenBank/DDBJ databases">
        <authorList>
            <person name="Lanie J.A."/>
            <person name="Ng W.-L."/>
            <person name="Kazmierczak K.M."/>
            <person name="Andrzejewski T.M."/>
            <person name="Davidsen T.M."/>
            <person name="Wayne K.J."/>
            <person name="Tettelin H."/>
            <person name="Glass J.I."/>
            <person name="Rusch D."/>
            <person name="Podicherti R."/>
            <person name="Tsui H.-C.T."/>
            <person name="Winkler M.E."/>
        </authorList>
    </citation>
    <scope>NUCLEOTIDE SEQUENCE</scope>
</reference>
<protein>
    <submittedName>
        <fullName evidence="1">Uncharacterized protein</fullName>
    </submittedName>
</protein>
<dbReference type="SUPFAM" id="SSF52833">
    <property type="entry name" value="Thioredoxin-like"/>
    <property type="match status" value="1"/>
</dbReference>
<organism evidence="1">
    <name type="scientific">marine metagenome</name>
    <dbReference type="NCBI Taxonomy" id="408172"/>
    <lineage>
        <taxon>unclassified sequences</taxon>
        <taxon>metagenomes</taxon>
        <taxon>ecological metagenomes</taxon>
    </lineage>
</organism>
<dbReference type="EMBL" id="UINC01019525">
    <property type="protein sequence ID" value="SVA82715.1"/>
    <property type="molecule type" value="Genomic_DNA"/>
</dbReference>
<proteinExistence type="predicted"/>
<accession>A0A381Z0B7</accession>
<evidence type="ECO:0000313" key="1">
    <source>
        <dbReference type="EMBL" id="SVA82715.1"/>
    </source>
</evidence>
<gene>
    <name evidence="1" type="ORF">METZ01_LOCUS135569</name>
</gene>
<dbReference type="InterPro" id="IPR036249">
    <property type="entry name" value="Thioredoxin-like_sf"/>
</dbReference>